<dbReference type="PANTHER" id="PTHR30582">
    <property type="entry name" value="L,D-TRANSPEPTIDASE"/>
    <property type="match status" value="1"/>
</dbReference>
<keyword evidence="3" id="KW-0328">Glycosyltransferase</keyword>
<reference evidence="12" key="1">
    <citation type="submission" date="2018-12" db="EMBL/GenBank/DDBJ databases">
        <authorList>
            <person name="Jadhav K."/>
            <person name="Kushwaha B."/>
            <person name="Jadhav I."/>
        </authorList>
    </citation>
    <scope>NUCLEOTIDE SEQUENCE [LARGE SCALE GENOMIC DNA]</scope>
    <source>
        <strain evidence="12">SBS 10</strain>
    </source>
</reference>
<dbReference type="GO" id="GO:0018104">
    <property type="term" value="P:peptidoglycan-protein cross-linking"/>
    <property type="evidence" value="ECO:0007669"/>
    <property type="project" value="TreeGrafter"/>
</dbReference>
<comment type="pathway">
    <text evidence="1 9">Cell wall biogenesis; peptidoglycan biosynthesis.</text>
</comment>
<dbReference type="GO" id="GO:0005576">
    <property type="term" value="C:extracellular region"/>
    <property type="evidence" value="ECO:0007669"/>
    <property type="project" value="TreeGrafter"/>
</dbReference>
<evidence type="ECO:0000256" key="9">
    <source>
        <dbReference type="PROSITE-ProRule" id="PRU01373"/>
    </source>
</evidence>
<gene>
    <name evidence="12" type="ORF">DSL92_07285</name>
</gene>
<proteinExistence type="inferred from homology"/>
<dbReference type="CDD" id="cd16913">
    <property type="entry name" value="YkuD_like"/>
    <property type="match status" value="1"/>
</dbReference>
<dbReference type="InterPro" id="IPR050979">
    <property type="entry name" value="LD-transpeptidase"/>
</dbReference>
<evidence type="ECO:0000256" key="5">
    <source>
        <dbReference type="ARBA" id="ARBA00022801"/>
    </source>
</evidence>
<dbReference type="PROSITE" id="PS52029">
    <property type="entry name" value="LD_TPASE"/>
    <property type="match status" value="1"/>
</dbReference>
<evidence type="ECO:0000256" key="7">
    <source>
        <dbReference type="ARBA" id="ARBA00022984"/>
    </source>
</evidence>
<evidence type="ECO:0000313" key="12">
    <source>
        <dbReference type="EMBL" id="RUA22195.1"/>
    </source>
</evidence>
<keyword evidence="7 9" id="KW-0573">Peptidoglycan synthesis</keyword>
<dbReference type="InterPro" id="IPR005490">
    <property type="entry name" value="LD_TPept_cat_dom"/>
</dbReference>
<evidence type="ECO:0000256" key="1">
    <source>
        <dbReference type="ARBA" id="ARBA00004752"/>
    </source>
</evidence>
<name>A0A3S0QRI4_9GAMM</name>
<feature type="active site" description="Proton donor/acceptor" evidence="9">
    <location>
        <position position="82"/>
    </location>
</feature>
<evidence type="ECO:0000256" key="2">
    <source>
        <dbReference type="ARBA" id="ARBA00005992"/>
    </source>
</evidence>
<dbReference type="Pfam" id="PF03734">
    <property type="entry name" value="YkuD"/>
    <property type="match status" value="1"/>
</dbReference>
<evidence type="ECO:0000256" key="4">
    <source>
        <dbReference type="ARBA" id="ARBA00022679"/>
    </source>
</evidence>
<feature type="active site" description="Nucleophile" evidence="9">
    <location>
        <position position="98"/>
    </location>
</feature>
<sequence>MRGRRPAPRVETYPIGIGREASTRRWADQRPPCASRIRHGTRRIGAPRGRGTRREAPGGAAGPDNPLGDHAILLGFDGYLIHGTNRPDGIGMRASRGCIRMFPEDIESMFERIRWALR</sequence>
<keyword evidence="8 9" id="KW-0961">Cell wall biogenesis/degradation</keyword>
<dbReference type="GO" id="GO:0016757">
    <property type="term" value="F:glycosyltransferase activity"/>
    <property type="evidence" value="ECO:0007669"/>
    <property type="project" value="UniProtKB-KW"/>
</dbReference>
<accession>A0A3S0QRI4</accession>
<dbReference type="UniPathway" id="UPA00219"/>
<evidence type="ECO:0000259" key="11">
    <source>
        <dbReference type="PROSITE" id="PS52029"/>
    </source>
</evidence>
<organism evidence="12">
    <name type="scientific">Billgrantia gudaonensis</name>
    <dbReference type="NCBI Taxonomy" id="376427"/>
    <lineage>
        <taxon>Bacteria</taxon>
        <taxon>Pseudomonadati</taxon>
        <taxon>Pseudomonadota</taxon>
        <taxon>Gammaproteobacteria</taxon>
        <taxon>Oceanospirillales</taxon>
        <taxon>Halomonadaceae</taxon>
        <taxon>Billgrantia</taxon>
    </lineage>
</organism>
<dbReference type="PANTHER" id="PTHR30582:SF24">
    <property type="entry name" value="L,D-TRANSPEPTIDASE ERFK_SRFK-RELATED"/>
    <property type="match status" value="1"/>
</dbReference>
<dbReference type="InterPro" id="IPR038063">
    <property type="entry name" value="Transpep_catalytic_dom"/>
</dbReference>
<evidence type="ECO:0000256" key="3">
    <source>
        <dbReference type="ARBA" id="ARBA00022676"/>
    </source>
</evidence>
<dbReference type="SUPFAM" id="SSF141523">
    <property type="entry name" value="L,D-transpeptidase catalytic domain-like"/>
    <property type="match status" value="1"/>
</dbReference>
<evidence type="ECO:0000256" key="6">
    <source>
        <dbReference type="ARBA" id="ARBA00022960"/>
    </source>
</evidence>
<dbReference type="Gene3D" id="2.40.440.10">
    <property type="entry name" value="L,D-transpeptidase catalytic domain-like"/>
    <property type="match status" value="1"/>
</dbReference>
<evidence type="ECO:0000256" key="10">
    <source>
        <dbReference type="SAM" id="MobiDB-lite"/>
    </source>
</evidence>
<evidence type="ECO:0000256" key="8">
    <source>
        <dbReference type="ARBA" id="ARBA00023316"/>
    </source>
</evidence>
<comment type="caution">
    <text evidence="12">The sequence shown here is derived from an EMBL/GenBank/DDBJ whole genome shotgun (WGS) entry which is preliminary data.</text>
</comment>
<keyword evidence="4" id="KW-0808">Transferase</keyword>
<keyword evidence="5" id="KW-0378">Hydrolase</keyword>
<protein>
    <submittedName>
        <fullName evidence="12">L,D-transpeptidase</fullName>
    </submittedName>
</protein>
<dbReference type="AlphaFoldDB" id="A0A3S0QRI4"/>
<keyword evidence="6 9" id="KW-0133">Cell shape</keyword>
<dbReference type="GO" id="GO:0008360">
    <property type="term" value="P:regulation of cell shape"/>
    <property type="evidence" value="ECO:0007669"/>
    <property type="project" value="UniProtKB-UniRule"/>
</dbReference>
<dbReference type="EMBL" id="RXHI01000022">
    <property type="protein sequence ID" value="RUA22195.1"/>
    <property type="molecule type" value="Genomic_DNA"/>
</dbReference>
<dbReference type="GO" id="GO:0071972">
    <property type="term" value="F:peptidoglycan L,D-transpeptidase activity"/>
    <property type="evidence" value="ECO:0007669"/>
    <property type="project" value="TreeGrafter"/>
</dbReference>
<feature type="domain" description="L,D-TPase catalytic" evidence="11">
    <location>
        <begin position="1"/>
        <end position="118"/>
    </location>
</feature>
<dbReference type="GO" id="GO:0071555">
    <property type="term" value="P:cell wall organization"/>
    <property type="evidence" value="ECO:0007669"/>
    <property type="project" value="UniProtKB-UniRule"/>
</dbReference>
<feature type="region of interest" description="Disordered" evidence="10">
    <location>
        <begin position="21"/>
        <end position="67"/>
    </location>
</feature>
<comment type="similarity">
    <text evidence="2">Belongs to the YkuD family.</text>
</comment>